<comment type="caution">
    <text evidence="2">The sequence shown here is derived from an EMBL/GenBank/DDBJ whole genome shotgun (WGS) entry which is preliminary data.</text>
</comment>
<evidence type="ECO:0000256" key="1">
    <source>
        <dbReference type="SAM" id="MobiDB-lite"/>
    </source>
</evidence>
<gene>
    <name evidence="2" type="ORF">CDAR_305261</name>
</gene>
<accession>A0AAV4MB57</accession>
<sequence length="88" mass="10378">MPGSKLDLPRKEMANVEKESSFIEQAQPPRKKRLELYDRAFEKLDHIRRRYGSHDVQKRLILLLRLPAYDYYSVKLPTTTTLASCENL</sequence>
<proteinExistence type="predicted"/>
<evidence type="ECO:0000313" key="2">
    <source>
        <dbReference type="EMBL" id="GIX69578.1"/>
    </source>
</evidence>
<reference evidence="2 3" key="1">
    <citation type="submission" date="2021-06" db="EMBL/GenBank/DDBJ databases">
        <title>Caerostris darwini draft genome.</title>
        <authorList>
            <person name="Kono N."/>
            <person name="Arakawa K."/>
        </authorList>
    </citation>
    <scope>NUCLEOTIDE SEQUENCE [LARGE SCALE GENOMIC DNA]</scope>
</reference>
<feature type="region of interest" description="Disordered" evidence="1">
    <location>
        <begin position="1"/>
        <end position="27"/>
    </location>
</feature>
<dbReference type="EMBL" id="BPLQ01000287">
    <property type="protein sequence ID" value="GIX69578.1"/>
    <property type="molecule type" value="Genomic_DNA"/>
</dbReference>
<evidence type="ECO:0000313" key="3">
    <source>
        <dbReference type="Proteomes" id="UP001054837"/>
    </source>
</evidence>
<dbReference type="AlphaFoldDB" id="A0AAV4MB57"/>
<name>A0AAV4MB57_9ARAC</name>
<dbReference type="Proteomes" id="UP001054837">
    <property type="component" value="Unassembled WGS sequence"/>
</dbReference>
<keyword evidence="3" id="KW-1185">Reference proteome</keyword>
<protein>
    <submittedName>
        <fullName evidence="2">Uncharacterized protein</fullName>
    </submittedName>
</protein>
<organism evidence="2 3">
    <name type="scientific">Caerostris darwini</name>
    <dbReference type="NCBI Taxonomy" id="1538125"/>
    <lineage>
        <taxon>Eukaryota</taxon>
        <taxon>Metazoa</taxon>
        <taxon>Ecdysozoa</taxon>
        <taxon>Arthropoda</taxon>
        <taxon>Chelicerata</taxon>
        <taxon>Arachnida</taxon>
        <taxon>Araneae</taxon>
        <taxon>Araneomorphae</taxon>
        <taxon>Entelegynae</taxon>
        <taxon>Araneoidea</taxon>
        <taxon>Araneidae</taxon>
        <taxon>Caerostris</taxon>
    </lineage>
</organism>
<feature type="compositionally biased region" description="Basic and acidic residues" evidence="1">
    <location>
        <begin position="7"/>
        <end position="21"/>
    </location>
</feature>